<gene>
    <name evidence="3" type="ORF">EV188_102628</name>
</gene>
<feature type="region of interest" description="Disordered" evidence="1">
    <location>
        <begin position="1"/>
        <end position="26"/>
    </location>
</feature>
<evidence type="ECO:0000256" key="1">
    <source>
        <dbReference type="SAM" id="MobiDB-lite"/>
    </source>
</evidence>
<dbReference type="Pfam" id="PF24696">
    <property type="entry name" value="UGSC"/>
    <property type="match status" value="1"/>
</dbReference>
<comment type="caution">
    <text evidence="3">The sequence shown here is derived from an EMBL/GenBank/DDBJ whole genome shotgun (WGS) entry which is preliminary data.</text>
</comment>
<sequence length="105" mass="11704">MSEPHYEVLGPLGPREVGDVAEHERPSSLAGRRVAYLWDELFRGPEMFVVISEVARERHGDVGFVGWEEFGNFHASAAEERRVLEALPELLRAHRVDLVVAAVGA</sequence>
<dbReference type="Proteomes" id="UP000295705">
    <property type="component" value="Unassembled WGS sequence"/>
</dbReference>
<dbReference type="AlphaFoldDB" id="A0A4R6VM14"/>
<evidence type="ECO:0000259" key="2">
    <source>
        <dbReference type="Pfam" id="PF24696"/>
    </source>
</evidence>
<feature type="domain" description="UGSC-like" evidence="2">
    <location>
        <begin position="7"/>
        <end position="104"/>
    </location>
</feature>
<dbReference type="EMBL" id="SNYO01000002">
    <property type="protein sequence ID" value="TDQ62971.1"/>
    <property type="molecule type" value="Genomic_DNA"/>
</dbReference>
<name>A0A4R6VM14_9PSEU</name>
<dbReference type="InterPro" id="IPR057767">
    <property type="entry name" value="UGSC-like_dom"/>
</dbReference>
<organism evidence="3 4">
    <name type="scientific">Actinomycetospora succinea</name>
    <dbReference type="NCBI Taxonomy" id="663603"/>
    <lineage>
        <taxon>Bacteria</taxon>
        <taxon>Bacillati</taxon>
        <taxon>Actinomycetota</taxon>
        <taxon>Actinomycetes</taxon>
        <taxon>Pseudonocardiales</taxon>
        <taxon>Pseudonocardiaceae</taxon>
        <taxon>Actinomycetospora</taxon>
    </lineage>
</organism>
<protein>
    <recommendedName>
        <fullName evidence="2">UGSC-like domain-containing protein</fullName>
    </recommendedName>
</protein>
<dbReference type="RefSeq" id="WP_133825962.1">
    <property type="nucleotide sequence ID" value="NZ_BAABHR010000053.1"/>
</dbReference>
<evidence type="ECO:0000313" key="3">
    <source>
        <dbReference type="EMBL" id="TDQ62971.1"/>
    </source>
</evidence>
<keyword evidence="4" id="KW-1185">Reference proteome</keyword>
<evidence type="ECO:0000313" key="4">
    <source>
        <dbReference type="Proteomes" id="UP000295705"/>
    </source>
</evidence>
<feature type="compositionally biased region" description="Basic and acidic residues" evidence="1">
    <location>
        <begin position="16"/>
        <end position="26"/>
    </location>
</feature>
<proteinExistence type="predicted"/>
<reference evidence="3 4" key="1">
    <citation type="submission" date="2019-03" db="EMBL/GenBank/DDBJ databases">
        <title>Genomic Encyclopedia of Type Strains, Phase IV (KMG-IV): sequencing the most valuable type-strain genomes for metagenomic binning, comparative biology and taxonomic classification.</title>
        <authorList>
            <person name="Goeker M."/>
        </authorList>
    </citation>
    <scope>NUCLEOTIDE SEQUENCE [LARGE SCALE GENOMIC DNA]</scope>
    <source>
        <strain evidence="3 4">DSM 45775</strain>
    </source>
</reference>
<dbReference type="OrthoDB" id="9152545at2"/>
<accession>A0A4R6VM14</accession>